<dbReference type="RefSeq" id="XP_001010190.2">
    <property type="nucleotide sequence ID" value="XM_001010190.2"/>
</dbReference>
<gene>
    <name evidence="1" type="ORF">TTHERM_00561360</name>
</gene>
<dbReference type="InParanoid" id="I7LU58"/>
<evidence type="ECO:0000313" key="1">
    <source>
        <dbReference type="EMBL" id="EAR89945.2"/>
    </source>
</evidence>
<dbReference type="GeneID" id="7834903"/>
<dbReference type="EMBL" id="GG662808">
    <property type="protein sequence ID" value="EAR89945.2"/>
    <property type="molecule type" value="Genomic_DNA"/>
</dbReference>
<reference evidence="2" key="1">
    <citation type="journal article" date="2006" name="PLoS Biol.">
        <title>Macronuclear genome sequence of the ciliate Tetrahymena thermophila, a model eukaryote.</title>
        <authorList>
            <person name="Eisen J.A."/>
            <person name="Coyne R.S."/>
            <person name="Wu M."/>
            <person name="Wu D."/>
            <person name="Thiagarajan M."/>
            <person name="Wortman J.R."/>
            <person name="Badger J.H."/>
            <person name="Ren Q."/>
            <person name="Amedeo P."/>
            <person name="Jones K.M."/>
            <person name="Tallon L.J."/>
            <person name="Delcher A.L."/>
            <person name="Salzberg S.L."/>
            <person name="Silva J.C."/>
            <person name="Haas B.J."/>
            <person name="Majoros W.H."/>
            <person name="Farzad M."/>
            <person name="Carlton J.M."/>
            <person name="Smith R.K. Jr."/>
            <person name="Garg J."/>
            <person name="Pearlman R.E."/>
            <person name="Karrer K.M."/>
            <person name="Sun L."/>
            <person name="Manning G."/>
            <person name="Elde N.C."/>
            <person name="Turkewitz A.P."/>
            <person name="Asai D.J."/>
            <person name="Wilkes D.E."/>
            <person name="Wang Y."/>
            <person name="Cai H."/>
            <person name="Collins K."/>
            <person name="Stewart B.A."/>
            <person name="Lee S.R."/>
            <person name="Wilamowska K."/>
            <person name="Weinberg Z."/>
            <person name="Ruzzo W.L."/>
            <person name="Wloga D."/>
            <person name="Gaertig J."/>
            <person name="Frankel J."/>
            <person name="Tsao C.-C."/>
            <person name="Gorovsky M.A."/>
            <person name="Keeling P.J."/>
            <person name="Waller R.F."/>
            <person name="Patron N.J."/>
            <person name="Cherry J.M."/>
            <person name="Stover N.A."/>
            <person name="Krieger C.J."/>
            <person name="del Toro C."/>
            <person name="Ryder H.F."/>
            <person name="Williamson S.C."/>
            <person name="Barbeau R.A."/>
            <person name="Hamilton E.P."/>
            <person name="Orias E."/>
        </authorList>
    </citation>
    <scope>NUCLEOTIDE SEQUENCE [LARGE SCALE GENOMIC DNA]</scope>
    <source>
        <strain evidence="2">SB210</strain>
    </source>
</reference>
<protein>
    <submittedName>
        <fullName evidence="1">Uncharacterized protein</fullName>
    </submittedName>
</protein>
<dbReference type="AlphaFoldDB" id="I7LU58"/>
<proteinExistence type="predicted"/>
<dbReference type="Proteomes" id="UP000009168">
    <property type="component" value="Unassembled WGS sequence"/>
</dbReference>
<sequence>MINQLVLDKLNELKSNNFQDPARRQIEANYNAYSLNNQKVPKISKIFVRKQNHSSEDRFRDQKRLDVLQEVASEFDECEYAQNKRLASQFAQINYNFIKKNNLQVVGSNQNRSFSMNNNNKRDVDQSFQELKSIHGSGSKNLQNINSSISQFYSCNCSAEKQDKNQIQVNFNQSFSRSTQINTPKTTFREKLRKVQVIKVLQNIHLKDILRFNSKTEEHNKNRQNLVRLILTPSNNTTFLRDSNSNIIPLSKINWQLICSYNQNRQLYLTIYDMNTFQDITFEVQFIPRLVQDISNDLIRQIREWMKEKNSSVCLLTLYTPQQNTTFCPSFQATQDDQQMQVLFHKILACSDLKQIGTVPKWMLQIIKKFYLKILDIQKRLHQNLQILKINCSLESESILNQKVYLEDDNEMCWIINFESLFNSQNIQDQNKNHNRSNNYSLKPDIVIEDIQSQNNINIIGSHGNLSVNDKLQLALEERKCRDMLIHQHKIQSTPLRKIKYLSSEALNDDLSKSHTRANSLLSQYQNNPIVKQNKIEPKRRTSNQLEKIDTNEISKKLLTEFSNFESPLSNHNQLLKRIDFNRQTNKQTLQNISFYS</sequence>
<name>I7LU58_TETTS</name>
<organism evidence="1 2">
    <name type="scientific">Tetrahymena thermophila (strain SB210)</name>
    <dbReference type="NCBI Taxonomy" id="312017"/>
    <lineage>
        <taxon>Eukaryota</taxon>
        <taxon>Sar</taxon>
        <taxon>Alveolata</taxon>
        <taxon>Ciliophora</taxon>
        <taxon>Intramacronucleata</taxon>
        <taxon>Oligohymenophorea</taxon>
        <taxon>Hymenostomatida</taxon>
        <taxon>Tetrahymenina</taxon>
        <taxon>Tetrahymenidae</taxon>
        <taxon>Tetrahymena</taxon>
    </lineage>
</organism>
<evidence type="ECO:0000313" key="2">
    <source>
        <dbReference type="Proteomes" id="UP000009168"/>
    </source>
</evidence>
<keyword evidence="2" id="KW-1185">Reference proteome</keyword>
<dbReference type="KEGG" id="tet:TTHERM_00561360"/>
<accession>I7LU58</accession>